<reference evidence="2 3" key="1">
    <citation type="journal article" date="2014" name="Nat. Commun.">
        <title>Multiple recent horizontal transfers of a large genomic region in cheese making fungi.</title>
        <authorList>
            <person name="Cheeseman K."/>
            <person name="Ropars J."/>
            <person name="Renault P."/>
            <person name="Dupont J."/>
            <person name="Gouzy J."/>
            <person name="Branca A."/>
            <person name="Abraham A.L."/>
            <person name="Ceppi M."/>
            <person name="Conseiller E."/>
            <person name="Debuchy R."/>
            <person name="Malagnac F."/>
            <person name="Goarin A."/>
            <person name="Silar P."/>
            <person name="Lacoste S."/>
            <person name="Sallet E."/>
            <person name="Bensimon A."/>
            <person name="Giraud T."/>
            <person name="Brygoo Y."/>
        </authorList>
    </citation>
    <scope>NUCLEOTIDE SEQUENCE [LARGE SCALE GENOMIC DNA]</scope>
    <source>
        <strain evidence="3">FM 013</strain>
    </source>
</reference>
<dbReference type="Proteomes" id="UP000053732">
    <property type="component" value="Unassembled WGS sequence"/>
</dbReference>
<dbReference type="Pfam" id="PF01636">
    <property type="entry name" value="APH"/>
    <property type="match status" value="1"/>
</dbReference>
<dbReference type="InterPro" id="IPR002575">
    <property type="entry name" value="Aminoglycoside_PTrfase"/>
</dbReference>
<protein>
    <submittedName>
        <fullName evidence="2">Protein kinase-like domain</fullName>
    </submittedName>
</protein>
<dbReference type="PANTHER" id="PTHR21310">
    <property type="entry name" value="AMINOGLYCOSIDE PHOSPHOTRANSFERASE-RELATED-RELATED"/>
    <property type="match status" value="1"/>
</dbReference>
<dbReference type="AlphaFoldDB" id="A0A0G4PYE3"/>
<dbReference type="GO" id="GO:0016301">
    <property type="term" value="F:kinase activity"/>
    <property type="evidence" value="ECO:0007669"/>
    <property type="project" value="UniProtKB-KW"/>
</dbReference>
<dbReference type="EMBL" id="HG793312">
    <property type="protein sequence ID" value="CRL31396.1"/>
    <property type="molecule type" value="Genomic_DNA"/>
</dbReference>
<proteinExistence type="predicted"/>
<dbReference type="InterPro" id="IPR051678">
    <property type="entry name" value="AGP_Transferase"/>
</dbReference>
<dbReference type="InterPro" id="IPR011009">
    <property type="entry name" value="Kinase-like_dom_sf"/>
</dbReference>
<dbReference type="STRING" id="1429867.A0A0G4PYE3"/>
<keyword evidence="3" id="KW-1185">Reference proteome</keyword>
<evidence type="ECO:0000259" key="1">
    <source>
        <dbReference type="Pfam" id="PF01636"/>
    </source>
</evidence>
<dbReference type="PANTHER" id="PTHR21310:SF58">
    <property type="entry name" value="AMINOGLYCOSIDE PHOSPHOTRANSFERASE DOMAIN-CONTAINING PROTEIN"/>
    <property type="match status" value="1"/>
</dbReference>
<evidence type="ECO:0000313" key="3">
    <source>
        <dbReference type="Proteomes" id="UP000053732"/>
    </source>
</evidence>
<keyword evidence="2" id="KW-0808">Transferase</keyword>
<gene>
    <name evidence="2" type="ORF">PCAMFM013_S3Jg000007</name>
</gene>
<sequence length="281" mass="32182">MNPYATDPDDIPPSDLYADLPLYGRYHPKPDDFRIDRQHINSESRDSLEYWASVVDLCNQTVRIYPADEGGRDVFALGSIIVKSSHLHAPGGARYTEIDYSYADANEIQAIAIAKNVLKDVRVPEIYFAGKINGRHILVQERLPGVALAVAWPYLSQSQMESFKQQAREILVQLHSVKPTDRCQIRSYVVPDPNIRNNGRIQPLECDILFSDSNNDPDMSFMHNDFTDSNCIVDDDKIVGLIDWEMAGFFGWNTAGEVHRRLRSHDTPFWNDLYDYEYLHT</sequence>
<keyword evidence="2" id="KW-0418">Kinase</keyword>
<accession>A0A0G4PYE3</accession>
<evidence type="ECO:0000313" key="2">
    <source>
        <dbReference type="EMBL" id="CRL31396.1"/>
    </source>
</evidence>
<organism evidence="2 3">
    <name type="scientific">Penicillium camemberti (strain FM 013)</name>
    <dbReference type="NCBI Taxonomy" id="1429867"/>
    <lineage>
        <taxon>Eukaryota</taxon>
        <taxon>Fungi</taxon>
        <taxon>Dikarya</taxon>
        <taxon>Ascomycota</taxon>
        <taxon>Pezizomycotina</taxon>
        <taxon>Eurotiomycetes</taxon>
        <taxon>Eurotiomycetidae</taxon>
        <taxon>Eurotiales</taxon>
        <taxon>Aspergillaceae</taxon>
        <taxon>Penicillium</taxon>
    </lineage>
</organism>
<dbReference type="SUPFAM" id="SSF56112">
    <property type="entry name" value="Protein kinase-like (PK-like)"/>
    <property type="match status" value="1"/>
</dbReference>
<dbReference type="Gene3D" id="3.90.1200.10">
    <property type="match status" value="1"/>
</dbReference>
<feature type="domain" description="Aminoglycoside phosphotransferase" evidence="1">
    <location>
        <begin position="107"/>
        <end position="248"/>
    </location>
</feature>
<name>A0A0G4PYE3_PENC3</name>